<evidence type="ECO:0000313" key="3">
    <source>
        <dbReference type="Proteomes" id="UP001431926"/>
    </source>
</evidence>
<reference evidence="2" key="1">
    <citation type="submission" date="2022-10" db="EMBL/GenBank/DDBJ databases">
        <title>The complete genomes of actinobacterial strains from the NBC collection.</title>
        <authorList>
            <person name="Joergensen T.S."/>
            <person name="Alvarez Arevalo M."/>
            <person name="Sterndorff E.B."/>
            <person name="Faurdal D."/>
            <person name="Vuksanovic O."/>
            <person name="Mourched A.-S."/>
            <person name="Charusanti P."/>
            <person name="Shaw S."/>
            <person name="Blin K."/>
            <person name="Weber T."/>
        </authorList>
    </citation>
    <scope>NUCLEOTIDE SEQUENCE</scope>
    <source>
        <strain evidence="2">NBC_01436</strain>
    </source>
</reference>
<sequence>MTHNYDSEAYVAIEGQEIPVHATFTVNNVNKRWAGTINSEHPGFVFKLVNGQRATLRMPSGKTAPIVPAGGQRGGTSARFQGSVRHPCSPAPLCPALG</sequence>
<protein>
    <recommendedName>
        <fullName evidence="4">DUF1929 domain-containing protein</fullName>
    </recommendedName>
</protein>
<keyword evidence="3" id="KW-1185">Reference proteome</keyword>
<gene>
    <name evidence="2" type="ORF">OG367_39385</name>
</gene>
<proteinExistence type="predicted"/>
<dbReference type="EMBL" id="CP109491">
    <property type="protein sequence ID" value="WUX41913.1"/>
    <property type="molecule type" value="Genomic_DNA"/>
</dbReference>
<evidence type="ECO:0008006" key="4">
    <source>
        <dbReference type="Google" id="ProtNLM"/>
    </source>
</evidence>
<feature type="region of interest" description="Disordered" evidence="1">
    <location>
        <begin position="59"/>
        <end position="84"/>
    </location>
</feature>
<organism evidence="2 3">
    <name type="scientific">Streptomyces anulatus</name>
    <name type="common">Streptomyces chrysomallus</name>
    <dbReference type="NCBI Taxonomy" id="1892"/>
    <lineage>
        <taxon>Bacteria</taxon>
        <taxon>Bacillati</taxon>
        <taxon>Actinomycetota</taxon>
        <taxon>Actinomycetes</taxon>
        <taxon>Kitasatosporales</taxon>
        <taxon>Streptomycetaceae</taxon>
        <taxon>Streptomyces</taxon>
    </lineage>
</organism>
<evidence type="ECO:0000313" key="2">
    <source>
        <dbReference type="EMBL" id="WUX41913.1"/>
    </source>
</evidence>
<name>A0ABZ1ZWV2_STRAQ</name>
<dbReference type="Proteomes" id="UP001431926">
    <property type="component" value="Chromosome"/>
</dbReference>
<accession>A0ABZ1ZWV2</accession>
<evidence type="ECO:0000256" key="1">
    <source>
        <dbReference type="SAM" id="MobiDB-lite"/>
    </source>
</evidence>
<dbReference type="RefSeq" id="WP_329360002.1">
    <property type="nucleotide sequence ID" value="NZ_CP109490.1"/>
</dbReference>